<keyword evidence="3" id="KW-0007">Acetylation</keyword>
<dbReference type="GO" id="GO:0016020">
    <property type="term" value="C:membrane"/>
    <property type="evidence" value="ECO:0007669"/>
    <property type="project" value="UniProtKB-SubCell"/>
</dbReference>
<keyword evidence="8" id="KW-1185">Reference proteome</keyword>
<comment type="subcellular location">
    <subcellularLocation>
        <location evidence="5">Membrane</location>
        <topology evidence="5">Peripheral membrane protein</topology>
    </subcellularLocation>
</comment>
<evidence type="ECO:0000256" key="1">
    <source>
        <dbReference type="ARBA" id="ARBA00005483"/>
    </source>
</evidence>
<evidence type="ECO:0000256" key="4">
    <source>
        <dbReference type="ARBA" id="ARBA00023272"/>
    </source>
</evidence>
<dbReference type="FunFam" id="1.10.150.220:FF:000001">
    <property type="entry name" value="Phosphatase 1, regulatory (Inhibitor) subunit 14C"/>
    <property type="match status" value="1"/>
</dbReference>
<dbReference type="InterPro" id="IPR036658">
    <property type="entry name" value="CPI-17_sf"/>
</dbReference>
<dbReference type="Proteomes" id="UP000008912">
    <property type="component" value="Unassembled WGS sequence"/>
</dbReference>
<dbReference type="AlphaFoldDB" id="A0A7N5K4Y9"/>
<dbReference type="PANTHER" id="PTHR16188">
    <property type="entry name" value="PROTEIN PHOSPHATASE 1 INHIBITOR POTENTIATED BY PROTEIN KINASE C"/>
    <property type="match status" value="1"/>
</dbReference>
<dbReference type="InterPro" id="IPR008025">
    <property type="entry name" value="CPI-17"/>
</dbReference>
<accession>A0A7N5K4Y9</accession>
<organism evidence="7 8">
    <name type="scientific">Ailuropoda melanoleuca</name>
    <name type="common">Giant panda</name>
    <dbReference type="NCBI Taxonomy" id="9646"/>
    <lineage>
        <taxon>Eukaryota</taxon>
        <taxon>Metazoa</taxon>
        <taxon>Chordata</taxon>
        <taxon>Craniata</taxon>
        <taxon>Vertebrata</taxon>
        <taxon>Euteleostomi</taxon>
        <taxon>Mammalia</taxon>
        <taxon>Eutheria</taxon>
        <taxon>Laurasiatheria</taxon>
        <taxon>Carnivora</taxon>
        <taxon>Caniformia</taxon>
        <taxon>Ursidae</taxon>
        <taxon>Ailuropoda</taxon>
    </lineage>
</organism>
<evidence type="ECO:0000256" key="5">
    <source>
        <dbReference type="RuleBase" id="RU369059"/>
    </source>
</evidence>
<protein>
    <recommendedName>
        <fullName evidence="5">Protein phosphatase 1 regulatory subunit 14</fullName>
    </recommendedName>
</protein>
<feature type="region of interest" description="Disordered" evidence="6">
    <location>
        <begin position="1"/>
        <end position="76"/>
    </location>
</feature>
<dbReference type="Pfam" id="PF05361">
    <property type="entry name" value="PP1_inhibitor"/>
    <property type="match status" value="1"/>
</dbReference>
<keyword evidence="4 5" id="KW-0650">Protein phosphatase inhibitor</keyword>
<evidence type="ECO:0000313" key="7">
    <source>
        <dbReference type="Ensembl" id="ENSAMEP00000034752.1"/>
    </source>
</evidence>
<comment type="similarity">
    <text evidence="1 5">Belongs to the PP1 inhibitor family.</text>
</comment>
<evidence type="ECO:0000256" key="3">
    <source>
        <dbReference type="ARBA" id="ARBA00022990"/>
    </source>
</evidence>
<dbReference type="PANTHER" id="PTHR16188:SF6">
    <property type="entry name" value="PROTEIN PHOSPHATASE 1 REGULATORY SUBUNIT 14C"/>
    <property type="match status" value="1"/>
</dbReference>
<reference evidence="7 8" key="1">
    <citation type="journal article" date="2010" name="Nature">
        <title>The sequence and de novo assembly of the giant panda genome.</title>
        <authorList>
            <person name="Li R."/>
            <person name="Fan W."/>
            <person name="Tian G."/>
            <person name="Zhu H."/>
            <person name="He L."/>
            <person name="Cai J."/>
            <person name="Huang Q."/>
            <person name="Cai Q."/>
            <person name="Li B."/>
            <person name="Bai Y."/>
            <person name="Zhang Z."/>
            <person name="Zhang Y."/>
            <person name="Wang W."/>
            <person name="Li J."/>
            <person name="Wei F."/>
            <person name="Li H."/>
            <person name="Jian M."/>
            <person name="Li J."/>
            <person name="Zhang Z."/>
            <person name="Nielsen R."/>
            <person name="Li D."/>
            <person name="Gu W."/>
            <person name="Yang Z."/>
            <person name="Xuan Z."/>
            <person name="Ryder O.A."/>
            <person name="Leung F.C."/>
            <person name="Zhou Y."/>
            <person name="Cao J."/>
            <person name="Sun X."/>
            <person name="Fu Y."/>
            <person name="Fang X."/>
            <person name="Guo X."/>
            <person name="Wang B."/>
            <person name="Hou R."/>
            <person name="Shen F."/>
            <person name="Mu B."/>
            <person name="Ni P."/>
            <person name="Lin R."/>
            <person name="Qian W."/>
            <person name="Wang G."/>
            <person name="Yu C."/>
            <person name="Nie W."/>
            <person name="Wang J."/>
            <person name="Wu Z."/>
            <person name="Liang H."/>
            <person name="Min J."/>
            <person name="Wu Q."/>
            <person name="Cheng S."/>
            <person name="Ruan J."/>
            <person name="Wang M."/>
            <person name="Shi Z."/>
            <person name="Wen M."/>
            <person name="Liu B."/>
            <person name="Ren X."/>
            <person name="Zheng H."/>
            <person name="Dong D."/>
            <person name="Cook K."/>
            <person name="Shan G."/>
            <person name="Zhang H."/>
            <person name="Kosiol C."/>
            <person name="Xie X."/>
            <person name="Lu Z."/>
            <person name="Zheng H."/>
            <person name="Li Y."/>
            <person name="Steiner C.C."/>
            <person name="Lam T.T."/>
            <person name="Lin S."/>
            <person name="Zhang Q."/>
            <person name="Li G."/>
            <person name="Tian J."/>
            <person name="Gong T."/>
            <person name="Liu H."/>
            <person name="Zhang D."/>
            <person name="Fang L."/>
            <person name="Ye C."/>
            <person name="Zhang J."/>
            <person name="Hu W."/>
            <person name="Xu A."/>
            <person name="Ren Y."/>
            <person name="Zhang G."/>
            <person name="Bruford M.W."/>
            <person name="Li Q."/>
            <person name="Ma L."/>
            <person name="Guo Y."/>
            <person name="An N."/>
            <person name="Hu Y."/>
            <person name="Zheng Y."/>
            <person name="Shi Y."/>
            <person name="Li Z."/>
            <person name="Liu Q."/>
            <person name="Chen Y."/>
            <person name="Zhao J."/>
            <person name="Qu N."/>
            <person name="Zhao S."/>
            <person name="Tian F."/>
            <person name="Wang X."/>
            <person name="Wang H."/>
            <person name="Xu L."/>
            <person name="Liu X."/>
            <person name="Vinar T."/>
            <person name="Wang Y."/>
            <person name="Lam T.W."/>
            <person name="Yiu S.M."/>
            <person name="Liu S."/>
            <person name="Zhang H."/>
            <person name="Li D."/>
            <person name="Huang Y."/>
            <person name="Wang X."/>
            <person name="Yang G."/>
            <person name="Jiang Z."/>
            <person name="Wang J."/>
            <person name="Qin N."/>
            <person name="Li L."/>
            <person name="Li J."/>
            <person name="Bolund L."/>
            <person name="Kristiansen K."/>
            <person name="Wong G.K."/>
            <person name="Olson M."/>
            <person name="Zhang X."/>
            <person name="Li S."/>
            <person name="Yang H."/>
            <person name="Wang J."/>
            <person name="Wang J."/>
        </authorList>
    </citation>
    <scope>NUCLEOTIDE SEQUENCE [LARGE SCALE GENOMIC DNA]</scope>
</reference>
<dbReference type="InParanoid" id="A0A7N5K4Y9"/>
<dbReference type="GeneTree" id="ENSGT00950000182985"/>
<dbReference type="GO" id="GO:0005737">
    <property type="term" value="C:cytoplasm"/>
    <property type="evidence" value="ECO:0007669"/>
    <property type="project" value="InterPro"/>
</dbReference>
<reference evidence="7" key="3">
    <citation type="submission" date="2025-09" db="UniProtKB">
        <authorList>
            <consortium name="Ensembl"/>
        </authorList>
    </citation>
    <scope>IDENTIFICATION</scope>
</reference>
<keyword evidence="2 5" id="KW-0597">Phosphoprotein</keyword>
<proteinExistence type="inferred from homology"/>
<reference evidence="7" key="2">
    <citation type="submission" date="2025-08" db="UniProtKB">
        <authorList>
            <consortium name="Ensembl"/>
        </authorList>
    </citation>
    <scope>IDENTIFICATION</scope>
</reference>
<gene>
    <name evidence="7" type="primary">PPP1R14C</name>
</gene>
<evidence type="ECO:0000256" key="6">
    <source>
        <dbReference type="SAM" id="MobiDB-lite"/>
    </source>
</evidence>
<comment type="function">
    <text evidence="5">Inhibitor of PPP1CA.</text>
</comment>
<sequence length="270" mass="28602">MSVATGSSEAAGGAGGGGARVFFQSPRGGAGGSPGSSSGSGSSREDSAPVATAAAAGQVQQQQQQQQRRHQQGKVTVKYDRKELRKRLVLEEWIVEQLGQLYGCEEEEMPEVEIDIDDLLDADSEEERALKLRVSSFQNLELASHGCLNGLGSPEPGIHGSYPRVVLAPGVEQCAGRKAEGCWVSAVPHSVSDARAVLDHSQLSNHPTGMSSCSCIFLEEELVLPLGMHLPGEEVMSHSYMRGRGAEPDLGYPGPGLWSHGCGLYHPGNQ</sequence>
<dbReference type="GO" id="GO:0004865">
    <property type="term" value="F:protein serine/threonine phosphatase inhibitor activity"/>
    <property type="evidence" value="ECO:0007669"/>
    <property type="project" value="TreeGrafter"/>
</dbReference>
<name>A0A7N5K4Y9_AILME</name>
<keyword evidence="5" id="KW-0472">Membrane</keyword>
<evidence type="ECO:0000256" key="2">
    <source>
        <dbReference type="ARBA" id="ARBA00022553"/>
    </source>
</evidence>
<dbReference type="SUPFAM" id="SSF81790">
    <property type="entry name" value="Myosin phosphatase inhibitor 17kDa protein, CPI-17"/>
    <property type="match status" value="1"/>
</dbReference>
<dbReference type="Ensembl" id="ENSAMET00000042329.1">
    <property type="protein sequence ID" value="ENSAMEP00000034752.1"/>
    <property type="gene ID" value="ENSAMEG00000027911.1"/>
</dbReference>
<evidence type="ECO:0000313" key="8">
    <source>
        <dbReference type="Proteomes" id="UP000008912"/>
    </source>
</evidence>
<dbReference type="Gene3D" id="1.10.150.220">
    <property type="entry name" value="CPI-17"/>
    <property type="match status" value="1"/>
</dbReference>